<comment type="subunit">
    <text evidence="7">Homodimer.</text>
</comment>
<dbReference type="EC" id="2.4.1.250" evidence="7"/>
<dbReference type="RefSeq" id="WP_075691110.1">
    <property type="nucleotide sequence ID" value="NZ_CP009248.1"/>
</dbReference>
<feature type="binding site" evidence="7">
    <location>
        <position position="340"/>
    </location>
    <ligand>
        <name>Mg(2+)</name>
        <dbReference type="ChEBI" id="CHEBI:18420"/>
    </ligand>
</feature>
<dbReference type="InterPro" id="IPR001296">
    <property type="entry name" value="Glyco_trans_1"/>
</dbReference>
<feature type="binding site" evidence="7">
    <location>
        <position position="316"/>
    </location>
    <ligand>
        <name>Mg(2+)</name>
        <dbReference type="ChEBI" id="CHEBI:18420"/>
    </ligand>
</feature>
<dbReference type="OrthoDB" id="9810929at2"/>
<evidence type="ECO:0000259" key="9">
    <source>
        <dbReference type="Pfam" id="PF13579"/>
    </source>
</evidence>
<name>A0A1L7CVP1_9CORY</name>
<feature type="binding site" evidence="7">
    <location>
        <position position="163"/>
    </location>
    <ligand>
        <name>1D-myo-inositol 3-phosphate</name>
        <dbReference type="ChEBI" id="CHEBI:58401"/>
    </ligand>
</feature>
<evidence type="ECO:0000259" key="8">
    <source>
        <dbReference type="Pfam" id="PF00534"/>
    </source>
</evidence>
<feature type="binding site" evidence="7">
    <location>
        <position position="304"/>
    </location>
    <ligand>
        <name>UDP-N-acetyl-alpha-D-glucosamine</name>
        <dbReference type="ChEBI" id="CHEBI:57705"/>
    </ligand>
</feature>
<dbReference type="HAMAP" id="MF_01695">
    <property type="entry name" value="MshA"/>
    <property type="match status" value="1"/>
</dbReference>
<evidence type="ECO:0000256" key="7">
    <source>
        <dbReference type="HAMAP-Rule" id="MF_01695"/>
    </source>
</evidence>
<reference evidence="10 11" key="1">
    <citation type="submission" date="2014-08" db="EMBL/GenBank/DDBJ databases">
        <title>Complete genome sequence of Corynebacterium sphenisci CECT 5990(T) (=DSM 44792(T)), isolated from healthy wild penguins.</title>
        <authorList>
            <person name="Ruckert C."/>
            <person name="Albersmeier A."/>
            <person name="Winkler A."/>
            <person name="Kalinowski J."/>
        </authorList>
    </citation>
    <scope>NUCLEOTIDE SEQUENCE [LARGE SCALE GENOMIC DNA]</scope>
    <source>
        <strain evidence="10 11">DSM 44792</strain>
    </source>
</reference>
<dbReference type="AlphaFoldDB" id="A0A1L7CVP1"/>
<evidence type="ECO:0000313" key="10">
    <source>
        <dbReference type="EMBL" id="APT89913.1"/>
    </source>
</evidence>
<feature type="binding site" evidence="7">
    <location>
        <begin position="29"/>
        <end position="34"/>
    </location>
    <ligand>
        <name>1D-myo-inositol 3-phosphate</name>
        <dbReference type="ChEBI" id="CHEBI:58401"/>
    </ligand>
</feature>
<dbReference type="STRING" id="1437874.CSPHI_01090"/>
<feature type="binding site" evidence="7">
    <location>
        <position position="240"/>
    </location>
    <ligand>
        <name>UDP-N-acetyl-alpha-D-glucosamine</name>
        <dbReference type="ChEBI" id="CHEBI:57705"/>
    </ligand>
</feature>
<keyword evidence="2 7" id="KW-0328">Glycosyltransferase</keyword>
<organism evidence="10 11">
    <name type="scientific">Corynebacterium sphenisci DSM 44792</name>
    <dbReference type="NCBI Taxonomy" id="1437874"/>
    <lineage>
        <taxon>Bacteria</taxon>
        <taxon>Bacillati</taxon>
        <taxon>Actinomycetota</taxon>
        <taxon>Actinomycetes</taxon>
        <taxon>Mycobacteriales</taxon>
        <taxon>Corynebacteriaceae</taxon>
        <taxon>Corynebacterium</taxon>
    </lineage>
</organism>
<comment type="function">
    <text evidence="7">Catalyzes the transfer of a N-acetyl-glucosamine moiety to 1D-myo-inositol 3-phosphate to produce 1D-myo-inositol 2-acetamido-2-deoxy-glucopyranoside 3-phosphate in the mycothiol biosynthesis pathway.</text>
</comment>
<dbReference type="Pfam" id="PF00534">
    <property type="entry name" value="Glycos_transf_1"/>
    <property type="match status" value="1"/>
</dbReference>
<evidence type="ECO:0000313" key="11">
    <source>
        <dbReference type="Proteomes" id="UP000185469"/>
    </source>
</evidence>
<sequence length="434" mass="45982">MAPTTPPTAPRVAVLSMHTSPLEQPGTGDAGGMNVYILHTCLELARAGARVDVYTRATRPSQGEVVEYAPNMRIINVVAGPYEGLAKAELPTQLAAFAGGVLAFARREGLAYDVIHSHYWLSGQVGWLLRDLWRVPLVHTAHTLGAVKNQALAEGDRAEPESRRICEQQIADNADSMVVNTEEERAALVDHYDADATRIEVIPPGVDVEMYSPGSDRATERARRELGIPLHADIVLFVGRLQRLKGPQVLLRATAELLRRDPCRPLGTLICGGPSGTGLDRPDEFLDLAAELGLGAHARFLPPRPPGELVSLYRAADVVAVPSHNESFGLVAMEAQAAGTPVVAAKVGGLAVAVADGVTGLLVEGHDPARWADAIGGLLDDDARRLEMAAAAPAHAAGFSWRATAEALLGVYNRAIADRAACGGDCPRHGGGRI</sequence>
<comment type="similarity">
    <text evidence="1 7">Belongs to the glycosyltransferase group 1 family. MshA subfamily.</text>
</comment>
<proteinExistence type="inferred from homology"/>
<comment type="catalytic activity">
    <reaction evidence="6 7">
        <text>1D-myo-inositol 3-phosphate + UDP-N-acetyl-alpha-D-glucosamine = 1D-myo-inositol 2-acetamido-2-deoxy-alpha-D-glucopyranoside 3-phosphate + UDP + H(+)</text>
        <dbReference type="Rhea" id="RHEA:26188"/>
        <dbReference type="ChEBI" id="CHEBI:15378"/>
        <dbReference type="ChEBI" id="CHEBI:57705"/>
        <dbReference type="ChEBI" id="CHEBI:58223"/>
        <dbReference type="ChEBI" id="CHEBI:58401"/>
        <dbReference type="ChEBI" id="CHEBI:58892"/>
        <dbReference type="EC" id="2.4.1.250"/>
    </reaction>
</comment>
<feature type="binding site" evidence="7">
    <location>
        <position position="143"/>
    </location>
    <ligand>
        <name>1D-myo-inositol 3-phosphate</name>
        <dbReference type="ChEBI" id="CHEBI:58401"/>
    </ligand>
</feature>
<dbReference type="PANTHER" id="PTHR12526:SF510">
    <property type="entry name" value="D-INOSITOL 3-PHOSPHATE GLYCOSYLTRANSFERASE"/>
    <property type="match status" value="1"/>
</dbReference>
<dbReference type="GO" id="GO:0010125">
    <property type="term" value="P:mycothiol biosynthetic process"/>
    <property type="evidence" value="ECO:0007669"/>
    <property type="project" value="UniProtKB-UniRule"/>
</dbReference>
<dbReference type="EMBL" id="CP009248">
    <property type="protein sequence ID" value="APT89913.1"/>
    <property type="molecule type" value="Genomic_DNA"/>
</dbReference>
<feature type="binding site" evidence="7">
    <location>
        <position position="314"/>
    </location>
    <ligand>
        <name>Mg(2+)</name>
        <dbReference type="ChEBI" id="CHEBI:18420"/>
    </ligand>
</feature>
<feature type="domain" description="Glycosyltransferase subfamily 4-like N-terminal" evidence="9">
    <location>
        <begin position="31"/>
        <end position="205"/>
    </location>
</feature>
<feature type="binding site" evidence="7">
    <location>
        <begin position="24"/>
        <end position="25"/>
    </location>
    <ligand>
        <name>UDP-N-acetyl-alpha-D-glucosamine</name>
        <dbReference type="ChEBI" id="CHEBI:57705"/>
    </ligand>
</feature>
<keyword evidence="11" id="KW-1185">Reference proteome</keyword>
<dbReference type="KEGG" id="csph:CSPHI_01090"/>
<evidence type="ECO:0000256" key="2">
    <source>
        <dbReference type="ARBA" id="ARBA00022676"/>
    </source>
</evidence>
<evidence type="ECO:0000256" key="6">
    <source>
        <dbReference type="ARBA" id="ARBA00048131"/>
    </source>
</evidence>
<dbReference type="GO" id="GO:0008375">
    <property type="term" value="F:acetylglucosaminyltransferase activity"/>
    <property type="evidence" value="ECO:0007669"/>
    <property type="project" value="UniProtKB-UniRule"/>
</dbReference>
<accession>A0A1L7CVP1</accession>
<keyword evidence="3 7" id="KW-0808">Transferase</keyword>
<evidence type="ECO:0000256" key="3">
    <source>
        <dbReference type="ARBA" id="ARBA00022679"/>
    </source>
</evidence>
<evidence type="ECO:0000256" key="1">
    <source>
        <dbReference type="ARBA" id="ARBA00008449"/>
    </source>
</evidence>
<dbReference type="PANTHER" id="PTHR12526">
    <property type="entry name" value="GLYCOSYLTRANSFERASE"/>
    <property type="match status" value="1"/>
</dbReference>
<evidence type="ECO:0000256" key="5">
    <source>
        <dbReference type="ARBA" id="ARBA00022842"/>
    </source>
</evidence>
<keyword evidence="4 7" id="KW-0479">Metal-binding</keyword>
<feature type="binding site" evidence="7">
    <location>
        <position position="32"/>
    </location>
    <ligand>
        <name>UDP-N-acetyl-alpha-D-glucosamine</name>
        <dbReference type="ChEBI" id="CHEBI:57705"/>
    </ligand>
</feature>
<dbReference type="NCBIfam" id="TIGR03449">
    <property type="entry name" value="mycothiol_MshA"/>
    <property type="match status" value="1"/>
</dbReference>
<feature type="binding site" evidence="7">
    <location>
        <position position="334"/>
    </location>
    <ligand>
        <name>UDP-N-acetyl-alpha-D-glucosamine</name>
        <dbReference type="ChEBI" id="CHEBI:57705"/>
    </ligand>
</feature>
<dbReference type="GO" id="GO:0102710">
    <property type="term" value="F:D-inositol-3-phosphate glycosyltransferase activity"/>
    <property type="evidence" value="ECO:0007669"/>
    <property type="project" value="UniProtKB-EC"/>
</dbReference>
<feature type="domain" description="Glycosyl transferase family 1" evidence="8">
    <location>
        <begin position="220"/>
        <end position="392"/>
    </location>
</feature>
<dbReference type="SUPFAM" id="SSF53756">
    <property type="entry name" value="UDP-Glycosyltransferase/glycogen phosphorylase"/>
    <property type="match status" value="1"/>
</dbReference>
<protein>
    <recommendedName>
        <fullName evidence="7">D-inositol-3-phosphate glycosyltransferase</fullName>
        <ecNumber evidence="7">2.4.1.250</ecNumber>
    </recommendedName>
    <alternativeName>
        <fullName evidence="7">N-acetylglucosamine-inositol-phosphate N-acetylglucosaminyltransferase</fullName>
        <shortName evidence="7">GlcNAc-Ins-P N-acetylglucosaminyltransferase</shortName>
    </alternativeName>
</protein>
<feature type="binding site" evidence="7">
    <location>
        <position position="87"/>
    </location>
    <ligand>
        <name>1D-myo-inositol 3-phosphate</name>
        <dbReference type="ChEBI" id="CHEBI:58401"/>
    </ligand>
</feature>
<dbReference type="InterPro" id="IPR017814">
    <property type="entry name" value="Mycothiol_biosynthesis_MshA"/>
</dbReference>
<dbReference type="Proteomes" id="UP000185469">
    <property type="component" value="Chromosome"/>
</dbReference>
<dbReference type="GO" id="GO:0000287">
    <property type="term" value="F:magnesium ion binding"/>
    <property type="evidence" value="ECO:0007669"/>
    <property type="project" value="UniProtKB-UniRule"/>
</dbReference>
<dbReference type="Gene3D" id="3.40.50.2000">
    <property type="entry name" value="Glycogen Phosphorylase B"/>
    <property type="match status" value="2"/>
</dbReference>
<feature type="binding site" evidence="7">
    <location>
        <position position="119"/>
    </location>
    <ligand>
        <name>1D-myo-inositol 3-phosphate</name>
        <dbReference type="ChEBI" id="CHEBI:58401"/>
    </ligand>
</feature>
<feature type="binding site" evidence="7">
    <location>
        <position position="313"/>
    </location>
    <ligand>
        <name>Mg(2+)</name>
        <dbReference type="ChEBI" id="CHEBI:18420"/>
    </ligand>
</feature>
<feature type="binding site" evidence="7">
    <location>
        <position position="18"/>
    </location>
    <ligand>
        <name>1D-myo-inositol 3-phosphate</name>
        <dbReference type="ChEBI" id="CHEBI:58401"/>
    </ligand>
</feature>
<keyword evidence="5 7" id="KW-0460">Magnesium</keyword>
<evidence type="ECO:0000256" key="4">
    <source>
        <dbReference type="ARBA" id="ARBA00022723"/>
    </source>
</evidence>
<dbReference type="Pfam" id="PF13579">
    <property type="entry name" value="Glyco_trans_4_4"/>
    <property type="match status" value="1"/>
</dbReference>
<feature type="binding site" evidence="7">
    <location>
        <position position="326"/>
    </location>
    <ligand>
        <name>UDP-N-acetyl-alpha-D-glucosamine</name>
        <dbReference type="ChEBI" id="CHEBI:57705"/>
    </ligand>
</feature>
<gene>
    <name evidence="7" type="primary">mshA</name>
    <name evidence="10" type="ORF">CSPHI_01090</name>
</gene>
<dbReference type="InterPro" id="IPR028098">
    <property type="entry name" value="Glyco_trans_4-like_N"/>
</dbReference>
<feature type="binding site" evidence="7">
    <location>
        <position position="245"/>
    </location>
    <ligand>
        <name>UDP-N-acetyl-alpha-D-glucosamine</name>
        <dbReference type="ChEBI" id="CHEBI:57705"/>
    </ligand>
</feature>